<sequence length="99" mass="11673">MYIYKTNANNAALLLSPYHLFYSHEAPNKNVSCNLHKKQFGFVRLPLFHYYFVHYLQISNHYHCTFGCPSNKVVHSFSLEIATFCIYPIMQKVHSTNRL</sequence>
<keyword evidence="2" id="KW-1185">Reference proteome</keyword>
<evidence type="ECO:0000313" key="2">
    <source>
        <dbReference type="Proteomes" id="UP001642540"/>
    </source>
</evidence>
<gene>
    <name evidence="1" type="ORF">ODALV1_LOCUS10664</name>
</gene>
<accession>A0ABP1QG47</accession>
<proteinExistence type="predicted"/>
<dbReference type="EMBL" id="CAXLJM020000033">
    <property type="protein sequence ID" value="CAL8100890.1"/>
    <property type="molecule type" value="Genomic_DNA"/>
</dbReference>
<organism evidence="1 2">
    <name type="scientific">Orchesella dallaii</name>
    <dbReference type="NCBI Taxonomy" id="48710"/>
    <lineage>
        <taxon>Eukaryota</taxon>
        <taxon>Metazoa</taxon>
        <taxon>Ecdysozoa</taxon>
        <taxon>Arthropoda</taxon>
        <taxon>Hexapoda</taxon>
        <taxon>Collembola</taxon>
        <taxon>Entomobryomorpha</taxon>
        <taxon>Entomobryoidea</taxon>
        <taxon>Orchesellidae</taxon>
        <taxon>Orchesellinae</taxon>
        <taxon>Orchesella</taxon>
    </lineage>
</organism>
<evidence type="ECO:0000313" key="1">
    <source>
        <dbReference type="EMBL" id="CAL8100890.1"/>
    </source>
</evidence>
<reference evidence="1 2" key="1">
    <citation type="submission" date="2024-08" db="EMBL/GenBank/DDBJ databases">
        <authorList>
            <person name="Cucini C."/>
            <person name="Frati F."/>
        </authorList>
    </citation>
    <scope>NUCLEOTIDE SEQUENCE [LARGE SCALE GENOMIC DNA]</scope>
</reference>
<protein>
    <submittedName>
        <fullName evidence="1">Uncharacterized protein</fullName>
    </submittedName>
</protein>
<name>A0ABP1QG47_9HEXA</name>
<comment type="caution">
    <text evidence="1">The sequence shown here is derived from an EMBL/GenBank/DDBJ whole genome shotgun (WGS) entry which is preliminary data.</text>
</comment>
<dbReference type="Proteomes" id="UP001642540">
    <property type="component" value="Unassembled WGS sequence"/>
</dbReference>